<dbReference type="EMBL" id="VRMG01000005">
    <property type="protein sequence ID" value="TXN30995.1"/>
    <property type="molecule type" value="Genomic_DNA"/>
</dbReference>
<keyword evidence="1" id="KW-0808">Transferase</keyword>
<organism evidence="1 2">
    <name type="scientific">Lacisediminihabitans profunda</name>
    <dbReference type="NCBI Taxonomy" id="2594790"/>
    <lineage>
        <taxon>Bacteria</taxon>
        <taxon>Bacillati</taxon>
        <taxon>Actinomycetota</taxon>
        <taxon>Actinomycetes</taxon>
        <taxon>Micrococcales</taxon>
        <taxon>Microbacteriaceae</taxon>
        <taxon>Lacisediminihabitans</taxon>
    </lineage>
</organism>
<protein>
    <submittedName>
        <fullName evidence="1">Aminotransferase class I/II-fold pyridoxal phosphate-dependent enzyme</fullName>
    </submittedName>
</protein>
<sequence length="409" mass="43904">MSETRTDLQRQYDTLRARNLGLDLTRGKPSPEQLDLSNALLSLPGEHDYRDASGTDLRNYGGADGLTELREIFAELLAVPVAQLLALGNASLAVMHDSVVDALLHGVPGGSGPWRDVQDLAFLCPVPGYDRHFSICESLGIRMIPVPFVNGRLDLDTIARLVAEDPAIRGMWCVPMYSNPTGLVYTVEEVEALVGMPTAAPDFRLFWDNAYAVHHLTDDEPPVIDVLGAAATAGHPDRPLVFASTSKITLPGAGVAFLGGSADNIAWFRRHSAAQTIGPDKINQLRHVRLLKSADGVRRHMRAHRAIVEPRFAAVLAILERRLTGVATWSRPAGGYFISLDVAPGTAAAAIALAKEAGIAVTPAGSTWPHRNDLVDSNIRIAPTFPSIEELEAAIDALCTCVLLASAVD</sequence>
<dbReference type="Gene3D" id="3.90.1150.10">
    <property type="entry name" value="Aspartate Aminotransferase, domain 1"/>
    <property type="match status" value="1"/>
</dbReference>
<dbReference type="CDD" id="cd00609">
    <property type="entry name" value="AAT_like"/>
    <property type="match status" value="1"/>
</dbReference>
<dbReference type="Pfam" id="PF12897">
    <property type="entry name" value="Asp_aminotransf"/>
    <property type="match status" value="1"/>
</dbReference>
<dbReference type="PANTHER" id="PTHR43799">
    <property type="entry name" value="AMINOTRANSFERASE, PUTATIVE-RELATED"/>
    <property type="match status" value="1"/>
</dbReference>
<comment type="caution">
    <text evidence="1">The sequence shown here is derived from an EMBL/GenBank/DDBJ whole genome shotgun (WGS) entry which is preliminary data.</text>
</comment>
<name>A0A5C8UR46_9MICO</name>
<keyword evidence="2" id="KW-1185">Reference proteome</keyword>
<dbReference type="GO" id="GO:0004069">
    <property type="term" value="F:L-aspartate:2-oxoglutarate aminotransferase activity"/>
    <property type="evidence" value="ECO:0007669"/>
    <property type="project" value="InterPro"/>
</dbReference>
<dbReference type="InterPro" id="IPR015421">
    <property type="entry name" value="PyrdxlP-dep_Trfase_major"/>
</dbReference>
<reference evidence="1 2" key="1">
    <citation type="submission" date="2019-08" db="EMBL/GenBank/DDBJ databases">
        <title>Bacterial whole genome sequence for Glaciihabitans sp. CHu50b-6-2.</title>
        <authorList>
            <person name="Jin L."/>
        </authorList>
    </citation>
    <scope>NUCLEOTIDE SEQUENCE [LARGE SCALE GENOMIC DNA]</scope>
    <source>
        <strain evidence="1 2">CHu50b-6-2</strain>
    </source>
</reference>
<proteinExistence type="predicted"/>
<dbReference type="Proteomes" id="UP000321379">
    <property type="component" value="Unassembled WGS sequence"/>
</dbReference>
<dbReference type="SUPFAM" id="SSF53383">
    <property type="entry name" value="PLP-dependent transferases"/>
    <property type="match status" value="1"/>
</dbReference>
<dbReference type="InterPro" id="IPR015424">
    <property type="entry name" value="PyrdxlP-dep_Trfase"/>
</dbReference>
<dbReference type="Gene3D" id="3.40.640.10">
    <property type="entry name" value="Type I PLP-dependent aspartate aminotransferase-like (Major domain)"/>
    <property type="match status" value="1"/>
</dbReference>
<accession>A0A5C8UR46</accession>
<dbReference type="InterPro" id="IPR015422">
    <property type="entry name" value="PyrdxlP-dep_Trfase_small"/>
</dbReference>
<evidence type="ECO:0000313" key="1">
    <source>
        <dbReference type="EMBL" id="TXN30995.1"/>
    </source>
</evidence>
<evidence type="ECO:0000313" key="2">
    <source>
        <dbReference type="Proteomes" id="UP000321379"/>
    </source>
</evidence>
<dbReference type="InterPro" id="IPR024551">
    <property type="entry name" value="AspAT_Ic"/>
</dbReference>
<gene>
    <name evidence="1" type="ORF">FVP33_05195</name>
</gene>
<dbReference type="PANTHER" id="PTHR43799:SF1">
    <property type="entry name" value="ASPARTATE AMINOTRANSFERASE"/>
    <property type="match status" value="1"/>
</dbReference>
<dbReference type="RefSeq" id="WP_147782581.1">
    <property type="nucleotide sequence ID" value="NZ_VRMG01000005.1"/>
</dbReference>
<keyword evidence="1" id="KW-0032">Aminotransferase</keyword>
<dbReference type="AlphaFoldDB" id="A0A5C8UR46"/>